<name>A0A8J6UFS0_9GAMM</name>
<accession>A0A8J6UFS0</accession>
<dbReference type="Proteomes" id="UP000638014">
    <property type="component" value="Unassembled WGS sequence"/>
</dbReference>
<evidence type="ECO:0000313" key="1">
    <source>
        <dbReference type="EMBL" id="MBD1389101.1"/>
    </source>
</evidence>
<dbReference type="InterPro" id="IPR010836">
    <property type="entry name" value="SapC"/>
</dbReference>
<dbReference type="Pfam" id="PF07277">
    <property type="entry name" value="SapC"/>
    <property type="match status" value="1"/>
</dbReference>
<keyword evidence="2" id="KW-1185">Reference proteome</keyword>
<dbReference type="AlphaFoldDB" id="A0A8J6UFS0"/>
<reference evidence="1" key="1">
    <citation type="submission" date="2020-09" db="EMBL/GenBank/DDBJ databases">
        <title>A novel bacterium of genus Neiella, isolated from South China Sea.</title>
        <authorList>
            <person name="Huang H."/>
            <person name="Mo K."/>
            <person name="Hu Y."/>
        </authorList>
    </citation>
    <scope>NUCLEOTIDE SEQUENCE</scope>
    <source>
        <strain evidence="1">HB171785</strain>
    </source>
</reference>
<organism evidence="1 2">
    <name type="scientific">Neiella litorisoli</name>
    <dbReference type="NCBI Taxonomy" id="2771431"/>
    <lineage>
        <taxon>Bacteria</taxon>
        <taxon>Pseudomonadati</taxon>
        <taxon>Pseudomonadota</taxon>
        <taxon>Gammaproteobacteria</taxon>
        <taxon>Alteromonadales</taxon>
        <taxon>Echinimonadaceae</taxon>
        <taxon>Neiella</taxon>
    </lineage>
</organism>
<gene>
    <name evidence="1" type="ORF">IC617_06635</name>
</gene>
<dbReference type="EMBL" id="JACXAF010000007">
    <property type="protein sequence ID" value="MBD1389101.1"/>
    <property type="molecule type" value="Genomic_DNA"/>
</dbReference>
<evidence type="ECO:0000313" key="2">
    <source>
        <dbReference type="Proteomes" id="UP000638014"/>
    </source>
</evidence>
<proteinExistence type="predicted"/>
<protein>
    <submittedName>
        <fullName evidence="1">SapC family protein</fullName>
    </submittedName>
</protein>
<sequence length="247" mass="27496">MNKVRNNVVSNFTPLDPASHQNIRVITDRGADYGENIHLVPVVADELRQLVLEYPVCLLKDPNTGQFGMHALLGFEPGNNLFLQAERWQANYIPLHIRRQPFMVAVNGPTGTAATPENTVVTIDMNHPRVTQTGGESLFSEHGEPSEYTRQISSLLAGLIPAVIRTERFVEALVQHQLIEAIQFTVNLADGSKQSFGGLYTINEEALAQLSEQQVMDFHQQGYFQACHLLLASIGNIQKLVILQSQR</sequence>
<comment type="caution">
    <text evidence="1">The sequence shown here is derived from an EMBL/GenBank/DDBJ whole genome shotgun (WGS) entry which is preliminary data.</text>
</comment>